<dbReference type="Pfam" id="PF05257">
    <property type="entry name" value="CHAP"/>
    <property type="match status" value="1"/>
</dbReference>
<name>A0A2X2YEW1_9ACTO</name>
<sequence length="278" mass="29981">MVTANTILNTATAEIGYSRWDDPKPGTKYGRAYAVKHGAGFGKNGVPFCALFITWVFHQAGINPPGGDFAYCPAGINAMKKLGLEVPKHEAKPGDIVFFDWDGGVSDHVGIVETNLGTTLQTIEGNTTIKGRTGCVGKRKRHLSTVCSVFRPQYGHTTTGNNPLPSASAAIEVDGYFGTQSIRRLQTVIGTPVDGLISSQPLANRQYVPNAAGGWEWVTRGAKGSTCIKAWQKRIGAAADGYFGRETVMKTQQFLGVPTDGYAGKQTMTAWQTWLNHR</sequence>
<dbReference type="EMBL" id="UASJ01000001">
    <property type="protein sequence ID" value="SQB64838.1"/>
    <property type="molecule type" value="Genomic_DNA"/>
</dbReference>
<protein>
    <submittedName>
        <fullName evidence="2">Peptidoglycan binding domain</fullName>
    </submittedName>
</protein>
<evidence type="ECO:0000259" key="1">
    <source>
        <dbReference type="Pfam" id="PF05257"/>
    </source>
</evidence>
<dbReference type="InterPro" id="IPR038765">
    <property type="entry name" value="Papain-like_cys_pep_sf"/>
</dbReference>
<accession>A0A2X2YEW1</accession>
<reference evidence="2 3" key="1">
    <citation type="submission" date="2018-06" db="EMBL/GenBank/DDBJ databases">
        <authorList>
            <consortium name="Pathogen Informatics"/>
            <person name="Doyle S."/>
        </authorList>
    </citation>
    <scope>NUCLEOTIDE SEQUENCE [LARGE SCALE GENOMIC DNA]</scope>
    <source>
        <strain evidence="2 3">NCTC11820</strain>
    </source>
</reference>
<feature type="domain" description="Peptidase C51" evidence="1">
    <location>
        <begin position="43"/>
        <end position="126"/>
    </location>
</feature>
<dbReference type="Proteomes" id="UP000250245">
    <property type="component" value="Unassembled WGS sequence"/>
</dbReference>
<proteinExistence type="predicted"/>
<dbReference type="InterPro" id="IPR007921">
    <property type="entry name" value="CHAP_dom"/>
</dbReference>
<evidence type="ECO:0000313" key="3">
    <source>
        <dbReference type="Proteomes" id="UP000250245"/>
    </source>
</evidence>
<organism evidence="2 3">
    <name type="scientific">Mobiluncus curtisii</name>
    <dbReference type="NCBI Taxonomy" id="2051"/>
    <lineage>
        <taxon>Bacteria</taxon>
        <taxon>Bacillati</taxon>
        <taxon>Actinomycetota</taxon>
        <taxon>Actinomycetes</taxon>
        <taxon>Actinomycetales</taxon>
        <taxon>Actinomycetaceae</taxon>
        <taxon>Mobiluncus</taxon>
    </lineage>
</organism>
<dbReference type="SUPFAM" id="SSF54001">
    <property type="entry name" value="Cysteine proteinases"/>
    <property type="match status" value="1"/>
</dbReference>
<dbReference type="OMA" id="EIGYSRW"/>
<dbReference type="GeneID" id="55565516"/>
<dbReference type="AlphaFoldDB" id="A0A2X2YEW1"/>
<dbReference type="Gene3D" id="3.90.1720.10">
    <property type="entry name" value="endopeptidase domain like (from Nostoc punctiforme)"/>
    <property type="match status" value="1"/>
</dbReference>
<gene>
    <name evidence="2" type="ORF">NCTC11820_01192</name>
</gene>
<evidence type="ECO:0000313" key="2">
    <source>
        <dbReference type="EMBL" id="SQB64838.1"/>
    </source>
</evidence>
<dbReference type="RefSeq" id="WP_013189367.1">
    <property type="nucleotide sequence ID" value="NZ_CP068112.1"/>
</dbReference>